<feature type="domain" description="Pyrin" evidence="2">
    <location>
        <begin position="37"/>
        <end position="137"/>
    </location>
</feature>
<dbReference type="SUPFAM" id="SSF47986">
    <property type="entry name" value="DEATH domain"/>
    <property type="match status" value="1"/>
</dbReference>
<protein>
    <recommendedName>
        <fullName evidence="2">Pyrin domain-containing protein</fullName>
    </recommendedName>
</protein>
<dbReference type="AlphaFoldDB" id="A0A834KWF8"/>
<dbReference type="InterPro" id="IPR011029">
    <property type="entry name" value="DEATH-like_dom_sf"/>
</dbReference>
<dbReference type="Pfam" id="PF02758">
    <property type="entry name" value="PYRIN"/>
    <property type="match status" value="1"/>
</dbReference>
<sequence length="139" mass="15566">MRKSEQLVVLPGSKTHPEPPLTEQSAVLQHGEERRSFSGMGPEALLDTLEDLTDEEFLKFKWFLQQAPRLDGLPAIRKAPLQSAARWATVDLLLQTYRLPAAVAVTMKVLEKLGRNADLNVCLLAAQKVSLQRPPHHPR</sequence>
<evidence type="ECO:0000313" key="4">
    <source>
        <dbReference type="Proteomes" id="UP000646548"/>
    </source>
</evidence>
<reference evidence="3" key="1">
    <citation type="journal article" name="BMC Genomics">
        <title>Long-read sequencing and de novo genome assembly of marine medaka (Oryzias melastigma).</title>
        <authorList>
            <person name="Liang P."/>
            <person name="Saqib H.S.A."/>
            <person name="Ni X."/>
            <person name="Shen Y."/>
        </authorList>
    </citation>
    <scope>NUCLEOTIDE SEQUENCE</scope>
    <source>
        <strain evidence="3">Bigg-433</strain>
    </source>
</reference>
<organism evidence="3 4">
    <name type="scientific">Oryzias melastigma</name>
    <name type="common">Marine medaka</name>
    <dbReference type="NCBI Taxonomy" id="30732"/>
    <lineage>
        <taxon>Eukaryota</taxon>
        <taxon>Metazoa</taxon>
        <taxon>Chordata</taxon>
        <taxon>Craniata</taxon>
        <taxon>Vertebrata</taxon>
        <taxon>Euteleostomi</taxon>
        <taxon>Actinopterygii</taxon>
        <taxon>Neopterygii</taxon>
        <taxon>Teleostei</taxon>
        <taxon>Neoteleostei</taxon>
        <taxon>Acanthomorphata</taxon>
        <taxon>Ovalentaria</taxon>
        <taxon>Atherinomorphae</taxon>
        <taxon>Beloniformes</taxon>
        <taxon>Adrianichthyidae</taxon>
        <taxon>Oryziinae</taxon>
        <taxon>Oryzias</taxon>
    </lineage>
</organism>
<dbReference type="EMBL" id="WKFB01000140">
    <property type="protein sequence ID" value="KAF6734185.1"/>
    <property type="molecule type" value="Genomic_DNA"/>
</dbReference>
<feature type="region of interest" description="Disordered" evidence="1">
    <location>
        <begin position="1"/>
        <end position="22"/>
    </location>
</feature>
<dbReference type="Proteomes" id="UP000646548">
    <property type="component" value="Unassembled WGS sequence"/>
</dbReference>
<accession>A0A834KWF8</accession>
<comment type="caution">
    <text evidence="3">The sequence shown here is derived from an EMBL/GenBank/DDBJ whole genome shotgun (WGS) entry which is preliminary data.</text>
</comment>
<dbReference type="PROSITE" id="PS50824">
    <property type="entry name" value="DAPIN"/>
    <property type="match status" value="1"/>
</dbReference>
<dbReference type="SMART" id="SM01289">
    <property type="entry name" value="PYRIN"/>
    <property type="match status" value="1"/>
</dbReference>
<evidence type="ECO:0000256" key="1">
    <source>
        <dbReference type="SAM" id="MobiDB-lite"/>
    </source>
</evidence>
<dbReference type="InterPro" id="IPR004020">
    <property type="entry name" value="DAPIN"/>
</dbReference>
<dbReference type="Gene3D" id="1.10.533.10">
    <property type="entry name" value="Death Domain, Fas"/>
    <property type="match status" value="1"/>
</dbReference>
<proteinExistence type="predicted"/>
<evidence type="ECO:0000259" key="2">
    <source>
        <dbReference type="PROSITE" id="PS50824"/>
    </source>
</evidence>
<evidence type="ECO:0000313" key="3">
    <source>
        <dbReference type="EMBL" id="KAF6734185.1"/>
    </source>
</evidence>
<gene>
    <name evidence="3" type="ORF">FQA47_013159</name>
</gene>
<name>A0A834KWF8_ORYME</name>